<dbReference type="InterPro" id="IPR011990">
    <property type="entry name" value="TPR-like_helical_dom_sf"/>
</dbReference>
<proteinExistence type="predicted"/>
<dbReference type="Proteomes" id="UP000295431">
    <property type="component" value="Unassembled WGS sequence"/>
</dbReference>
<dbReference type="Pfam" id="PF03704">
    <property type="entry name" value="BTAD"/>
    <property type="match status" value="1"/>
</dbReference>
<comment type="caution">
    <text evidence="4">The sequence shown here is derived from an EMBL/GenBank/DDBJ whole genome shotgun (WGS) entry which is preliminary data.</text>
</comment>
<dbReference type="InterPro" id="IPR005158">
    <property type="entry name" value="BTAD"/>
</dbReference>
<keyword evidence="5" id="KW-1185">Reference proteome</keyword>
<accession>A0A4R4NQ12</accession>
<gene>
    <name evidence="4" type="ORF">E1284_27640</name>
</gene>
<dbReference type="SUPFAM" id="SSF48452">
    <property type="entry name" value="TPR-like"/>
    <property type="match status" value="1"/>
</dbReference>
<protein>
    <recommendedName>
        <fullName evidence="3">Bacterial transcriptional activator domain-containing protein</fullName>
    </recommendedName>
</protein>
<organism evidence="4 5">
    <name type="scientific">Actinomadura bangladeshensis</name>
    <dbReference type="NCBI Taxonomy" id="453573"/>
    <lineage>
        <taxon>Bacteria</taxon>
        <taxon>Bacillati</taxon>
        <taxon>Actinomycetota</taxon>
        <taxon>Actinomycetes</taxon>
        <taxon>Streptosporangiales</taxon>
        <taxon>Thermomonosporaceae</taxon>
        <taxon>Actinomadura</taxon>
    </lineage>
</organism>
<evidence type="ECO:0000259" key="3">
    <source>
        <dbReference type="SMART" id="SM01043"/>
    </source>
</evidence>
<keyword evidence="2" id="KW-0804">Transcription</keyword>
<dbReference type="InterPro" id="IPR051677">
    <property type="entry name" value="AfsR-DnrI-RedD_regulator"/>
</dbReference>
<name>A0A4R4NQ12_9ACTN</name>
<reference evidence="4 5" key="1">
    <citation type="submission" date="2019-03" db="EMBL/GenBank/DDBJ databases">
        <title>Draft genome sequences of novel Actinobacteria.</title>
        <authorList>
            <person name="Sahin N."/>
            <person name="Ay H."/>
            <person name="Saygin H."/>
        </authorList>
    </citation>
    <scope>NUCLEOTIDE SEQUENCE [LARGE SCALE GENOMIC DNA]</scope>
    <source>
        <strain evidence="4 5">DSM 45347</strain>
    </source>
</reference>
<dbReference type="InterPro" id="IPR006764">
    <property type="entry name" value="SAM_dep_MeTrfase_SAV2177_type"/>
</dbReference>
<evidence type="ECO:0000256" key="2">
    <source>
        <dbReference type="ARBA" id="ARBA00023163"/>
    </source>
</evidence>
<evidence type="ECO:0000256" key="1">
    <source>
        <dbReference type="ARBA" id="ARBA00023015"/>
    </source>
</evidence>
<dbReference type="Pfam" id="PF04672">
    <property type="entry name" value="Methyltransf_19"/>
    <property type="match status" value="1"/>
</dbReference>
<evidence type="ECO:0000313" key="4">
    <source>
        <dbReference type="EMBL" id="TDC11638.1"/>
    </source>
</evidence>
<dbReference type="Gene3D" id="3.40.50.150">
    <property type="entry name" value="Vaccinia Virus protein VP39"/>
    <property type="match status" value="1"/>
</dbReference>
<dbReference type="AlphaFoldDB" id="A0A4R4NQ12"/>
<evidence type="ECO:0000313" key="5">
    <source>
        <dbReference type="Proteomes" id="UP000295431"/>
    </source>
</evidence>
<dbReference type="SMART" id="SM01043">
    <property type="entry name" value="BTAD"/>
    <property type="match status" value="1"/>
</dbReference>
<dbReference type="PANTHER" id="PTHR35807:SF1">
    <property type="entry name" value="TRANSCRIPTIONAL REGULATOR REDD"/>
    <property type="match status" value="1"/>
</dbReference>
<dbReference type="OrthoDB" id="3473908at2"/>
<feature type="domain" description="Bacterial transcriptional activator" evidence="3">
    <location>
        <begin position="117"/>
        <end position="271"/>
    </location>
</feature>
<dbReference type="GO" id="GO:0006355">
    <property type="term" value="P:regulation of DNA-templated transcription"/>
    <property type="evidence" value="ECO:0007669"/>
    <property type="project" value="TreeGrafter"/>
</dbReference>
<keyword evidence="1" id="KW-0805">Transcription regulation</keyword>
<sequence>MPLRTRSPKRCPPMQIEILGGLRIKDDHGREITLDGRRPRLRSRNLIFVLAYQPWDPALSAEELGQLLWEGDQAGPSALASLVRTTRQWLPADCLITTTGDDGRDRYQVPRGAAHRVDVDDWRQAVALAERARDGGDLDTAVRRYDEALDLWQRSDWADPLPDMPGTPAMQDERELLLQQLRDVSARYVEARMDTGDRSLALADRIRDLMTRQPVDSRLIGRHMMVLYQAGRKEAALAAYEDATRVFDTAFDTASDASPDLEPARLYGRILRDDPGLRWSPLTASPPRRARAVLTTGGLSARGVHDAALGGKDNTQADRDLLDTLTLEVGDGYREALVDSRHALAGIVERCRRAGIRQWLDLGSGMPAPPPHRQVHEIARDAPAGPARVLYIDNDPVVAVHAGALMADYRDVVFRQADLTDAAEVLYEARQLFDLRRPVAVLAAGSLPHVGRADRDLGTAELAEVLGAYMDALPDGSVLAITHVTGDRLAPGLRPHLDATV</sequence>
<dbReference type="InterPro" id="IPR029063">
    <property type="entry name" value="SAM-dependent_MTases_sf"/>
</dbReference>
<feature type="non-terminal residue" evidence="4">
    <location>
        <position position="501"/>
    </location>
</feature>
<dbReference type="EMBL" id="SMJW01000171">
    <property type="protein sequence ID" value="TDC11638.1"/>
    <property type="molecule type" value="Genomic_DNA"/>
</dbReference>
<dbReference type="GO" id="GO:0003677">
    <property type="term" value="F:DNA binding"/>
    <property type="evidence" value="ECO:0007669"/>
    <property type="project" value="TreeGrafter"/>
</dbReference>
<dbReference type="SUPFAM" id="SSF53335">
    <property type="entry name" value="S-adenosyl-L-methionine-dependent methyltransferases"/>
    <property type="match status" value="1"/>
</dbReference>
<dbReference type="PANTHER" id="PTHR35807">
    <property type="entry name" value="TRANSCRIPTIONAL REGULATOR REDD-RELATED"/>
    <property type="match status" value="1"/>
</dbReference>